<evidence type="ECO:0008006" key="4">
    <source>
        <dbReference type="Google" id="ProtNLM"/>
    </source>
</evidence>
<evidence type="ECO:0000313" key="2">
    <source>
        <dbReference type="EMBL" id="SHJ18954.1"/>
    </source>
</evidence>
<reference evidence="2 3" key="1">
    <citation type="submission" date="2016-11" db="EMBL/GenBank/DDBJ databases">
        <authorList>
            <person name="Jaros S."/>
            <person name="Januszkiewicz K."/>
            <person name="Wedrychowicz H."/>
        </authorList>
    </citation>
    <scope>NUCLEOTIDE SEQUENCE [LARGE SCALE GENOMIC DNA]</scope>
    <source>
        <strain evidence="2 3">CGMCC 1.12213</strain>
    </source>
</reference>
<evidence type="ECO:0000256" key="1">
    <source>
        <dbReference type="SAM" id="MobiDB-lite"/>
    </source>
</evidence>
<accession>A0A1M6HA51</accession>
<dbReference type="STRING" id="1178825.SAMN05216261_3090"/>
<dbReference type="Proteomes" id="UP000184396">
    <property type="component" value="Unassembled WGS sequence"/>
</dbReference>
<feature type="compositionally biased region" description="Polar residues" evidence="1">
    <location>
        <begin position="110"/>
        <end position="135"/>
    </location>
</feature>
<protein>
    <recommendedName>
        <fullName evidence="4">DNA replication protein DnaD</fullName>
    </recommendedName>
</protein>
<dbReference type="EMBL" id="FQYK01000013">
    <property type="protein sequence ID" value="SHJ18954.1"/>
    <property type="molecule type" value="Genomic_DNA"/>
</dbReference>
<name>A0A1M6HA51_9FLAO</name>
<dbReference type="eggNOG" id="COG3935">
    <property type="taxonomic scope" value="Bacteria"/>
</dbReference>
<keyword evidence="3" id="KW-1185">Reference proteome</keyword>
<sequence>MINKGFIMLHRELIDWEWYTDVNVCKLFVHCLLRVNYSKKKWQGIVVNKGEFITSYDKLAVETGLTVSKVRTALSKLEGTNYLKVETTTAYTKISFPKLNDFVVEVRQSQNDTPNDIPNSNEVTNISQSNDNHLATTNTNNNLIKNRKKIFRDKVFSHSTFDNIILESFFDYWSELNTDKTKMRFETERFFEIEKRLKKWAANERPKMISTKVKPELLTNR</sequence>
<organism evidence="2 3">
    <name type="scientific">Algibacter luteus</name>
    <dbReference type="NCBI Taxonomy" id="1178825"/>
    <lineage>
        <taxon>Bacteria</taxon>
        <taxon>Pseudomonadati</taxon>
        <taxon>Bacteroidota</taxon>
        <taxon>Flavobacteriia</taxon>
        <taxon>Flavobacteriales</taxon>
        <taxon>Flavobacteriaceae</taxon>
        <taxon>Algibacter</taxon>
    </lineage>
</organism>
<evidence type="ECO:0000313" key="3">
    <source>
        <dbReference type="Proteomes" id="UP000184396"/>
    </source>
</evidence>
<feature type="region of interest" description="Disordered" evidence="1">
    <location>
        <begin position="110"/>
        <end position="138"/>
    </location>
</feature>
<proteinExistence type="predicted"/>
<dbReference type="OrthoDB" id="7365718at2"/>
<dbReference type="AlphaFoldDB" id="A0A1M6HA51"/>
<gene>
    <name evidence="2" type="ORF">SAMN05216261_3090</name>
</gene>
<dbReference type="RefSeq" id="WP_019388857.1">
    <property type="nucleotide sequence ID" value="NZ_ALIH01000021.1"/>
</dbReference>